<protein>
    <submittedName>
        <fullName evidence="1">Uncharacterized protein</fullName>
    </submittedName>
</protein>
<dbReference type="AlphaFoldDB" id="A0A9W5YFH5"/>
<dbReference type="RefSeq" id="WP_281817591.1">
    <property type="nucleotide sequence ID" value="NZ_BRLB01000013.1"/>
</dbReference>
<proteinExistence type="predicted"/>
<dbReference type="EMBL" id="BRLB01000013">
    <property type="protein sequence ID" value="GKX30984.1"/>
    <property type="molecule type" value="Genomic_DNA"/>
</dbReference>
<accession>A0A9W5YFH5</accession>
<name>A0A9W5YFH5_9FIRM</name>
<comment type="caution">
    <text evidence="1">The sequence shown here is derived from an EMBL/GenBank/DDBJ whole genome shotgun (WGS) entry which is preliminary data.</text>
</comment>
<gene>
    <name evidence="1" type="ORF">SH1V18_34640</name>
</gene>
<keyword evidence="2" id="KW-1185">Reference proteome</keyword>
<dbReference type="Proteomes" id="UP001144256">
    <property type="component" value="Unassembled WGS sequence"/>
</dbReference>
<reference evidence="1" key="1">
    <citation type="submission" date="2022-06" db="EMBL/GenBank/DDBJ databases">
        <title>Vallitalea longa sp. nov., an anaerobic bacterium isolated from marine sediment.</title>
        <authorList>
            <person name="Hirano S."/>
            <person name="Terahara T."/>
            <person name="Mori K."/>
            <person name="Hamada M."/>
            <person name="Matsumoto R."/>
            <person name="Kobayashi T."/>
        </authorList>
    </citation>
    <scope>NUCLEOTIDE SEQUENCE</scope>
    <source>
        <strain evidence="1">SH18-1</strain>
    </source>
</reference>
<organism evidence="1 2">
    <name type="scientific">Vallitalea longa</name>
    <dbReference type="NCBI Taxonomy" id="2936439"/>
    <lineage>
        <taxon>Bacteria</taxon>
        <taxon>Bacillati</taxon>
        <taxon>Bacillota</taxon>
        <taxon>Clostridia</taxon>
        <taxon>Lachnospirales</taxon>
        <taxon>Vallitaleaceae</taxon>
        <taxon>Vallitalea</taxon>
    </lineage>
</organism>
<evidence type="ECO:0000313" key="2">
    <source>
        <dbReference type="Proteomes" id="UP001144256"/>
    </source>
</evidence>
<evidence type="ECO:0000313" key="1">
    <source>
        <dbReference type="EMBL" id="GKX30984.1"/>
    </source>
</evidence>
<sequence>MEKEQFKMKFQCLMNELGFITLQEDEYSLKYQNDKVYIQMFFGRLTEKPDIFIRFEDGEIPEQYNMSSMLFLDDLNKGVNSLSGIEDVERLDKLINYFANNHKSLLKKKNCKYSKIKLNKYIDETYHR</sequence>